<keyword evidence="2" id="KW-1185">Reference proteome</keyword>
<protein>
    <submittedName>
        <fullName evidence="1">Uncharacterized protein</fullName>
    </submittedName>
</protein>
<gene>
    <name evidence="1" type="ORF">O3P69_007960</name>
</gene>
<organism evidence="1 2">
    <name type="scientific">Scylla paramamosain</name>
    <name type="common">Mud crab</name>
    <dbReference type="NCBI Taxonomy" id="85552"/>
    <lineage>
        <taxon>Eukaryota</taxon>
        <taxon>Metazoa</taxon>
        <taxon>Ecdysozoa</taxon>
        <taxon>Arthropoda</taxon>
        <taxon>Crustacea</taxon>
        <taxon>Multicrustacea</taxon>
        <taxon>Malacostraca</taxon>
        <taxon>Eumalacostraca</taxon>
        <taxon>Eucarida</taxon>
        <taxon>Decapoda</taxon>
        <taxon>Pleocyemata</taxon>
        <taxon>Brachyura</taxon>
        <taxon>Eubrachyura</taxon>
        <taxon>Portunoidea</taxon>
        <taxon>Portunidae</taxon>
        <taxon>Portuninae</taxon>
        <taxon>Scylla</taxon>
    </lineage>
</organism>
<dbReference type="AlphaFoldDB" id="A0AAW0SZ07"/>
<evidence type="ECO:0000313" key="2">
    <source>
        <dbReference type="Proteomes" id="UP001487740"/>
    </source>
</evidence>
<dbReference type="Proteomes" id="UP001487740">
    <property type="component" value="Unassembled WGS sequence"/>
</dbReference>
<name>A0AAW0SZ07_SCYPA</name>
<sequence length="252" mass="27805">MYQERSMVPPQEGERLVVRQRALHRGAQADRGASPRMLPVLPRPSLPLEPQRVFCSLEWGECGRRFTLPRPVLVMILLVPHECLARHPPAVSAAPSNTAQARCHAIVSLASPRRGCLHGRRTQHPGKAAKHTVGKETRGGDHLGFCVKDLHASFTTRRTGVDWRTFAAGSRRNNTCKFLCLCVNLSEEQTLPGETAHNSCASAGRDARPLFLVKLDSPIAMEYVRPSVTALFDNQMPILQKQVLIEIPAGCS</sequence>
<evidence type="ECO:0000313" key="1">
    <source>
        <dbReference type="EMBL" id="KAK8380689.1"/>
    </source>
</evidence>
<comment type="caution">
    <text evidence="1">The sequence shown here is derived from an EMBL/GenBank/DDBJ whole genome shotgun (WGS) entry which is preliminary data.</text>
</comment>
<proteinExistence type="predicted"/>
<accession>A0AAW0SZ07</accession>
<reference evidence="1 2" key="1">
    <citation type="submission" date="2023-03" db="EMBL/GenBank/DDBJ databases">
        <title>High-quality genome of Scylla paramamosain provides insights in environmental adaptation.</title>
        <authorList>
            <person name="Zhang L."/>
        </authorList>
    </citation>
    <scope>NUCLEOTIDE SEQUENCE [LARGE SCALE GENOMIC DNA]</scope>
    <source>
        <strain evidence="1">LZ_2023a</strain>
        <tissue evidence="1">Muscle</tissue>
    </source>
</reference>
<dbReference type="EMBL" id="JARAKH010000041">
    <property type="protein sequence ID" value="KAK8380689.1"/>
    <property type="molecule type" value="Genomic_DNA"/>
</dbReference>